<dbReference type="Proteomes" id="UP000182652">
    <property type="component" value="Unassembled WGS sequence"/>
</dbReference>
<dbReference type="GO" id="GO:0030246">
    <property type="term" value="F:carbohydrate binding"/>
    <property type="evidence" value="ECO:0007669"/>
    <property type="project" value="UniProtKB-KW"/>
</dbReference>
<evidence type="ECO:0000313" key="5">
    <source>
        <dbReference type="Proteomes" id="UP000182652"/>
    </source>
</evidence>
<dbReference type="AlphaFoldDB" id="A0A1H4KDY3"/>
<evidence type="ECO:0000256" key="1">
    <source>
        <dbReference type="SAM" id="MobiDB-lite"/>
    </source>
</evidence>
<dbReference type="Pfam" id="PF00652">
    <property type="entry name" value="Ricin_B_lectin"/>
    <property type="match status" value="1"/>
</dbReference>
<dbReference type="InterPro" id="IPR035992">
    <property type="entry name" value="Ricin_B-like_lectins"/>
</dbReference>
<evidence type="ECO:0000259" key="3">
    <source>
        <dbReference type="SMART" id="SM00458"/>
    </source>
</evidence>
<dbReference type="CDD" id="cd23418">
    <property type="entry name" value="beta-trefoil_Ricin_XLN-like"/>
    <property type="match status" value="1"/>
</dbReference>
<gene>
    <name evidence="4" type="ORF">SAMN04489745_0598</name>
</gene>
<feature type="signal peptide" evidence="2">
    <location>
        <begin position="1"/>
        <end position="30"/>
    </location>
</feature>
<sequence length="735" mass="76626">MKTASIGAAAAVACLLGGTLTAAASAPASAATTSDYTVSTGSVVQVGHATDTPAWPYIDKDGSFYFQQSAALYGATEARRWDFYTGTTLDTATFNSSLSNYTNPSNSSDSNGNTTWRCNNSPTGTSATFAPDTSSYSQKNYCDLTGVWVDPDTGDWYGLVHNEFTPKPFGDGVHYDAIDYAKSSDQGKTWTITGHVITSPYSTTRNDTTAFPNQTYYYGDGDPRLVVDTASGYFYVFYGSRVINKNGGWAAPGFAEHVARAPISQKMAPSSWQKYYNGSWSTPGVGGAESTIVSTSQSSTGYLPSNLEYKPSNTGSVAAQAQAGQLPANGSDLFILNVSYNAYLGMYIGTPQTDLGDGVNRPLHFYGTTDLATQKWVDLGTAPNYTQQSWYRWLLDGTNATSTAIVGKTFRSYCYFACSIPSGSTKASSSEYVNVTIDAANPARTIDSTKSYRIQSAAGQSLNQSGTSTLSTVATSTAGSTAAWKFTPTGDGAYTITNTSSGLALGVNSGSTANRAWGTAVSLASLPSGGATQGQQWFVISKVSTPSSSGAAVSTGTYSLVNRYSGLVLSLTGSGKTAPVRTWTNSGSAGDTSTPAAQTITLAQVPTTGQVRGAASGRCLDVPNSATANGTLPDLWDCNSGANQQWTTAADGTVKVYGAKCLDVPNSQASAGAAVEIWDCNGGANQQWTVNADGTIRSALSPTLCLDVTNGSTANGAGIQLWTCTGNGNQRWTLG</sequence>
<keyword evidence="5" id="KW-1185">Reference proteome</keyword>
<dbReference type="SUPFAM" id="SSF50370">
    <property type="entry name" value="Ricin B-like lectins"/>
    <property type="match status" value="2"/>
</dbReference>
<dbReference type="InterPro" id="IPR000772">
    <property type="entry name" value="Ricin_B_lectin"/>
</dbReference>
<dbReference type="EMBL" id="FNSN01000003">
    <property type="protein sequence ID" value="SEB56711.1"/>
    <property type="molecule type" value="Genomic_DNA"/>
</dbReference>
<dbReference type="SMART" id="SM00458">
    <property type="entry name" value="RICIN"/>
    <property type="match status" value="2"/>
</dbReference>
<dbReference type="Pfam" id="PF14200">
    <property type="entry name" value="RicinB_lectin_2"/>
    <property type="match status" value="2"/>
</dbReference>
<organism evidence="4 5">
    <name type="scientific">Arthrobacter woluwensis</name>
    <dbReference type="NCBI Taxonomy" id="156980"/>
    <lineage>
        <taxon>Bacteria</taxon>
        <taxon>Bacillati</taxon>
        <taxon>Actinomycetota</taxon>
        <taxon>Actinomycetes</taxon>
        <taxon>Micrococcales</taxon>
        <taxon>Micrococcaceae</taxon>
        <taxon>Arthrobacter</taxon>
    </lineage>
</organism>
<feature type="chain" id="PRO_5010292727" evidence="2">
    <location>
        <begin position="31"/>
        <end position="735"/>
    </location>
</feature>
<keyword evidence="2" id="KW-0732">Signal</keyword>
<keyword evidence="4" id="KW-0430">Lectin</keyword>
<evidence type="ECO:0000313" key="4">
    <source>
        <dbReference type="EMBL" id="SEB56711.1"/>
    </source>
</evidence>
<dbReference type="PROSITE" id="PS50231">
    <property type="entry name" value="RICIN_B_LECTIN"/>
    <property type="match status" value="2"/>
</dbReference>
<feature type="region of interest" description="Disordered" evidence="1">
    <location>
        <begin position="100"/>
        <end position="119"/>
    </location>
</feature>
<dbReference type="STRING" id="156980.SAMN04489745_0598"/>
<evidence type="ECO:0000256" key="2">
    <source>
        <dbReference type="SAM" id="SignalP"/>
    </source>
</evidence>
<dbReference type="CDD" id="cd00161">
    <property type="entry name" value="beta-trefoil_Ricin-like"/>
    <property type="match status" value="1"/>
</dbReference>
<dbReference type="Gene3D" id="2.80.10.50">
    <property type="match status" value="2"/>
</dbReference>
<reference evidence="4 5" key="1">
    <citation type="submission" date="2016-10" db="EMBL/GenBank/DDBJ databases">
        <authorList>
            <person name="de Groot N.N."/>
        </authorList>
    </citation>
    <scope>NUCLEOTIDE SEQUENCE [LARGE SCALE GENOMIC DNA]</scope>
    <source>
        <strain evidence="4 5">DSM 10495</strain>
    </source>
</reference>
<accession>A0A1H4KDY3</accession>
<dbReference type="RefSeq" id="WP_066214168.1">
    <property type="nucleotide sequence ID" value="NZ_FNSN01000003.1"/>
</dbReference>
<protein>
    <submittedName>
        <fullName evidence="4">Ricin-type beta-trefoil lectin domain-like</fullName>
    </submittedName>
</protein>
<feature type="domain" description="Ricin B lectin" evidence="3">
    <location>
        <begin position="449"/>
        <end position="602"/>
    </location>
</feature>
<feature type="domain" description="Ricin B lectin" evidence="3">
    <location>
        <begin position="605"/>
        <end position="735"/>
    </location>
</feature>
<name>A0A1H4KDY3_9MICC</name>
<proteinExistence type="predicted"/>